<protein>
    <submittedName>
        <fullName evidence="9">Carbohydrate ABC transporter permease</fullName>
    </submittedName>
</protein>
<evidence type="ECO:0000256" key="3">
    <source>
        <dbReference type="ARBA" id="ARBA00022475"/>
    </source>
</evidence>
<keyword evidence="5 7" id="KW-1133">Transmembrane helix</keyword>
<feature type="domain" description="ABC transmembrane type-1" evidence="8">
    <location>
        <begin position="73"/>
        <end position="273"/>
    </location>
</feature>
<organism evidence="9 10">
    <name type="scientific">Paenibacillus contaminans</name>
    <dbReference type="NCBI Taxonomy" id="450362"/>
    <lineage>
        <taxon>Bacteria</taxon>
        <taxon>Bacillati</taxon>
        <taxon>Bacillota</taxon>
        <taxon>Bacilli</taxon>
        <taxon>Bacillales</taxon>
        <taxon>Paenibacillaceae</taxon>
        <taxon>Paenibacillus</taxon>
    </lineage>
</organism>
<evidence type="ECO:0000256" key="6">
    <source>
        <dbReference type="ARBA" id="ARBA00023136"/>
    </source>
</evidence>
<comment type="caution">
    <text evidence="9">The sequence shown here is derived from an EMBL/GenBank/DDBJ whole genome shotgun (WGS) entry which is preliminary data.</text>
</comment>
<dbReference type="PANTHER" id="PTHR43744">
    <property type="entry name" value="ABC TRANSPORTER PERMEASE PROTEIN MG189-RELATED-RELATED"/>
    <property type="match status" value="1"/>
</dbReference>
<evidence type="ECO:0000256" key="5">
    <source>
        <dbReference type="ARBA" id="ARBA00022989"/>
    </source>
</evidence>
<accession>A0A329MQQ7</accession>
<dbReference type="EMBL" id="QMFB01000002">
    <property type="protein sequence ID" value="RAV22245.1"/>
    <property type="molecule type" value="Genomic_DNA"/>
</dbReference>
<evidence type="ECO:0000313" key="10">
    <source>
        <dbReference type="Proteomes" id="UP000250369"/>
    </source>
</evidence>
<keyword evidence="10" id="KW-1185">Reference proteome</keyword>
<dbReference type="SUPFAM" id="SSF161098">
    <property type="entry name" value="MetI-like"/>
    <property type="match status" value="1"/>
</dbReference>
<dbReference type="InterPro" id="IPR000515">
    <property type="entry name" value="MetI-like"/>
</dbReference>
<evidence type="ECO:0000256" key="7">
    <source>
        <dbReference type="SAM" id="Phobius"/>
    </source>
</evidence>
<dbReference type="AlphaFoldDB" id="A0A329MQQ7"/>
<evidence type="ECO:0000256" key="1">
    <source>
        <dbReference type="ARBA" id="ARBA00004651"/>
    </source>
</evidence>
<dbReference type="GO" id="GO:0005886">
    <property type="term" value="C:plasma membrane"/>
    <property type="evidence" value="ECO:0007669"/>
    <property type="project" value="UniProtKB-SubCell"/>
</dbReference>
<dbReference type="InterPro" id="IPR035906">
    <property type="entry name" value="MetI-like_sf"/>
</dbReference>
<proteinExistence type="predicted"/>
<evidence type="ECO:0000256" key="2">
    <source>
        <dbReference type="ARBA" id="ARBA00022448"/>
    </source>
</evidence>
<feature type="transmembrane region" description="Helical" evidence="7">
    <location>
        <begin position="139"/>
        <end position="160"/>
    </location>
</feature>
<evidence type="ECO:0000256" key="4">
    <source>
        <dbReference type="ARBA" id="ARBA00022692"/>
    </source>
</evidence>
<keyword evidence="3" id="KW-1003">Cell membrane</keyword>
<feature type="transmembrane region" description="Helical" evidence="7">
    <location>
        <begin position="75"/>
        <end position="96"/>
    </location>
</feature>
<evidence type="ECO:0000313" key="9">
    <source>
        <dbReference type="EMBL" id="RAV22245.1"/>
    </source>
</evidence>
<keyword evidence="6 7" id="KW-0472">Membrane</keyword>
<keyword evidence="2" id="KW-0813">Transport</keyword>
<gene>
    <name evidence="9" type="ORF">DQG23_04645</name>
</gene>
<dbReference type="RefSeq" id="WP_113029652.1">
    <property type="nucleotide sequence ID" value="NZ_QMFB01000002.1"/>
</dbReference>
<dbReference type="GO" id="GO:0055085">
    <property type="term" value="P:transmembrane transport"/>
    <property type="evidence" value="ECO:0007669"/>
    <property type="project" value="InterPro"/>
</dbReference>
<reference evidence="9 10" key="1">
    <citation type="journal article" date="2009" name="Int. J. Syst. Evol. Microbiol.">
        <title>Paenibacillus contaminans sp. nov., isolated from a contaminated laboratory plate.</title>
        <authorList>
            <person name="Chou J.H."/>
            <person name="Lee J.H."/>
            <person name="Lin M.C."/>
            <person name="Chang P.S."/>
            <person name="Arun A.B."/>
            <person name="Young C.C."/>
            <person name="Chen W.M."/>
        </authorList>
    </citation>
    <scope>NUCLEOTIDE SEQUENCE [LARGE SCALE GENOMIC DNA]</scope>
    <source>
        <strain evidence="9 10">CKOBP-6</strain>
    </source>
</reference>
<sequence length="290" mass="32348">MITYKSDRFFQFINGLFLAVISVSMVAPLVHLLAVSLSSPKYADAKLVGFWPKEMHFGVYREIFQLESLWRALGVSVYICVVGTLLFLLFTTSFGYALSRSIMPGRKIVLRLVLVTLVFSAGLIPNYMVIKAIGFENTLWALMVPSALSAFYVIIMKTFFQGISSELFDSAKIDGAGEFRIYSQISIPLSVPILATLSLYNVVSLWNSYFNALIFIRDKKLFPLQVVLRSLIVSDDTQAYGSNAADIAMVATPEMMKAGIILFATVPILLVYPFIQKYFVQGTMLGSLKE</sequence>
<dbReference type="CDD" id="cd06261">
    <property type="entry name" value="TM_PBP2"/>
    <property type="match status" value="1"/>
</dbReference>
<feature type="transmembrane region" description="Helical" evidence="7">
    <location>
        <begin position="12"/>
        <end position="34"/>
    </location>
</feature>
<dbReference type="OrthoDB" id="9810086at2"/>
<dbReference type="PROSITE" id="PS50928">
    <property type="entry name" value="ABC_TM1"/>
    <property type="match status" value="1"/>
</dbReference>
<feature type="transmembrane region" description="Helical" evidence="7">
    <location>
        <begin position="108"/>
        <end position="127"/>
    </location>
</feature>
<feature type="transmembrane region" description="Helical" evidence="7">
    <location>
        <begin position="258"/>
        <end position="275"/>
    </location>
</feature>
<comment type="subcellular location">
    <subcellularLocation>
        <location evidence="1">Cell membrane</location>
        <topology evidence="1">Multi-pass membrane protein</topology>
    </subcellularLocation>
</comment>
<name>A0A329MQQ7_9BACL</name>
<dbReference type="Gene3D" id="1.10.3720.10">
    <property type="entry name" value="MetI-like"/>
    <property type="match status" value="1"/>
</dbReference>
<dbReference type="Proteomes" id="UP000250369">
    <property type="component" value="Unassembled WGS sequence"/>
</dbReference>
<evidence type="ECO:0000259" key="8">
    <source>
        <dbReference type="PROSITE" id="PS50928"/>
    </source>
</evidence>
<feature type="transmembrane region" description="Helical" evidence="7">
    <location>
        <begin position="181"/>
        <end position="203"/>
    </location>
</feature>
<dbReference type="PANTHER" id="PTHR43744:SF9">
    <property type="entry name" value="POLYGALACTURONAN_RHAMNOGALACTURONAN TRANSPORT SYSTEM PERMEASE PROTEIN YTCP"/>
    <property type="match status" value="1"/>
</dbReference>
<keyword evidence="4 7" id="KW-0812">Transmembrane</keyword>